<dbReference type="InterPro" id="IPR000700">
    <property type="entry name" value="PAS-assoc_C"/>
</dbReference>
<name>A0ABV7K0P7_9ALTE</name>
<organism evidence="5 6">
    <name type="scientific">Alteromonas oceani</name>
    <dbReference type="NCBI Taxonomy" id="2071609"/>
    <lineage>
        <taxon>Bacteria</taxon>
        <taxon>Pseudomonadati</taxon>
        <taxon>Pseudomonadota</taxon>
        <taxon>Gammaproteobacteria</taxon>
        <taxon>Alteromonadales</taxon>
        <taxon>Alteromonadaceae</taxon>
        <taxon>Alteromonas/Salinimonas group</taxon>
        <taxon>Alteromonas</taxon>
    </lineage>
</organism>
<keyword evidence="5" id="KW-0548">Nucleotidyltransferase</keyword>
<feature type="transmembrane region" description="Helical" evidence="1">
    <location>
        <begin position="61"/>
        <end position="81"/>
    </location>
</feature>
<dbReference type="NCBIfam" id="TIGR00229">
    <property type="entry name" value="sensory_box"/>
    <property type="match status" value="2"/>
</dbReference>
<dbReference type="PROSITE" id="PS50113">
    <property type="entry name" value="PAC"/>
    <property type="match status" value="2"/>
</dbReference>
<feature type="domain" description="PAC" evidence="3">
    <location>
        <begin position="301"/>
        <end position="354"/>
    </location>
</feature>
<dbReference type="RefSeq" id="WP_123327367.1">
    <property type="nucleotide sequence ID" value="NZ_JBHUEB010000103.1"/>
</dbReference>
<dbReference type="InterPro" id="IPR000160">
    <property type="entry name" value="GGDEF_dom"/>
</dbReference>
<reference evidence="6" key="1">
    <citation type="journal article" date="2019" name="Int. J. Syst. Evol. Microbiol.">
        <title>The Global Catalogue of Microorganisms (GCM) 10K type strain sequencing project: providing services to taxonomists for standard genome sequencing and annotation.</title>
        <authorList>
            <consortium name="The Broad Institute Genomics Platform"/>
            <consortium name="The Broad Institute Genome Sequencing Center for Infectious Disease"/>
            <person name="Wu L."/>
            <person name="Ma J."/>
        </authorList>
    </citation>
    <scope>NUCLEOTIDE SEQUENCE [LARGE SCALE GENOMIC DNA]</scope>
    <source>
        <strain evidence="6">KCTC 52449</strain>
    </source>
</reference>
<evidence type="ECO:0000313" key="6">
    <source>
        <dbReference type="Proteomes" id="UP001595477"/>
    </source>
</evidence>
<feature type="domain" description="PAS" evidence="2">
    <location>
        <begin position="126"/>
        <end position="153"/>
    </location>
</feature>
<feature type="transmembrane region" description="Helical" evidence="1">
    <location>
        <begin position="29"/>
        <end position="49"/>
    </location>
</feature>
<dbReference type="PANTHER" id="PTHR46663:SF2">
    <property type="entry name" value="GGDEF DOMAIN-CONTAINING PROTEIN"/>
    <property type="match status" value="1"/>
</dbReference>
<dbReference type="InterPro" id="IPR000014">
    <property type="entry name" value="PAS"/>
</dbReference>
<evidence type="ECO:0000256" key="1">
    <source>
        <dbReference type="SAM" id="Phobius"/>
    </source>
</evidence>
<protein>
    <submittedName>
        <fullName evidence="5">Diguanylate cyclase domain-containing protein</fullName>
        <ecNumber evidence="5">2.7.7.65</ecNumber>
    </submittedName>
</protein>
<dbReference type="Pfam" id="PF00990">
    <property type="entry name" value="GGDEF"/>
    <property type="match status" value="1"/>
</dbReference>
<dbReference type="InterPro" id="IPR029787">
    <property type="entry name" value="Nucleotide_cyclase"/>
</dbReference>
<comment type="caution">
    <text evidence="5">The sequence shown here is derived from an EMBL/GenBank/DDBJ whole genome shotgun (WGS) entry which is preliminary data.</text>
</comment>
<dbReference type="CDD" id="cd01949">
    <property type="entry name" value="GGDEF"/>
    <property type="match status" value="1"/>
</dbReference>
<dbReference type="EMBL" id="JBHRSX010000096">
    <property type="protein sequence ID" value="MFC3203611.1"/>
    <property type="molecule type" value="Genomic_DNA"/>
</dbReference>
<dbReference type="Gene3D" id="2.10.70.100">
    <property type="match status" value="1"/>
</dbReference>
<dbReference type="CDD" id="cd00130">
    <property type="entry name" value="PAS"/>
    <property type="match status" value="2"/>
</dbReference>
<feature type="domain" description="PAC" evidence="3">
    <location>
        <begin position="180"/>
        <end position="232"/>
    </location>
</feature>
<dbReference type="InterPro" id="IPR013655">
    <property type="entry name" value="PAS_fold_3"/>
</dbReference>
<dbReference type="InterPro" id="IPR043128">
    <property type="entry name" value="Rev_trsase/Diguanyl_cyclase"/>
</dbReference>
<dbReference type="SMART" id="SM00091">
    <property type="entry name" value="PAS"/>
    <property type="match status" value="2"/>
</dbReference>
<dbReference type="InterPro" id="IPR001610">
    <property type="entry name" value="PAC"/>
</dbReference>
<dbReference type="Gene3D" id="3.30.70.270">
    <property type="match status" value="1"/>
</dbReference>
<sequence>MEICGSICSFNQVIQESKPIGTQKLTKKLFIKILTIIIVVETVIMVGLYALPTEFTPWQNVLVDVAFLALFSTPVIYFLVIRPYEKSLLKMRADEERILCQLKQVNNDLALQKRTLDEHAIVSTADKSGDIIYVNDKFCQISGFTREELLGQNHRIVSSGYHDRAFFKELWSTICSGSVWHGDIKNRAKNGTFYWVNATIVPVLDEHDKPYQYIAIRTDITAQKRTEETLNQAQRVGHIGSWDWDQTTEKLIWSDEIYNICGLPKSVRSTSKELFITVIHPDDREYVLQQFDWSTTTNTPFDVEHRITRQDNGEVRWVHEKCVHDRDVMGNVVQSHGIVQDITERKLAQQKIKQMAMTDQLTGLANRNQFYATFDKFINMAKRDSALLGVMILDLDMFKAVNDTYGHQTGDKLLHIIAQVFRENCREIDLIARLGGDEFAIVLYKPLDKGAIREVASRIVRAFEAPMHVNGHRLQVGVSIGISIFPTHGTDQHALIENADAALYEVKRQGKNNFCFYDPADYTLS</sequence>
<dbReference type="EC" id="2.7.7.65" evidence="5"/>
<dbReference type="SUPFAM" id="SSF55073">
    <property type="entry name" value="Nucleotide cyclase"/>
    <property type="match status" value="1"/>
</dbReference>
<dbReference type="InterPro" id="IPR052163">
    <property type="entry name" value="DGC-Regulatory_Protein"/>
</dbReference>
<dbReference type="Proteomes" id="UP001595477">
    <property type="component" value="Unassembled WGS sequence"/>
</dbReference>
<keyword evidence="1" id="KW-0472">Membrane</keyword>
<dbReference type="Gene3D" id="3.30.450.20">
    <property type="entry name" value="PAS domain"/>
    <property type="match status" value="2"/>
</dbReference>
<evidence type="ECO:0000259" key="2">
    <source>
        <dbReference type="PROSITE" id="PS50112"/>
    </source>
</evidence>
<dbReference type="Pfam" id="PF08447">
    <property type="entry name" value="PAS_3"/>
    <property type="match status" value="1"/>
</dbReference>
<dbReference type="InterPro" id="IPR035965">
    <property type="entry name" value="PAS-like_dom_sf"/>
</dbReference>
<dbReference type="GO" id="GO:0052621">
    <property type="term" value="F:diguanylate cyclase activity"/>
    <property type="evidence" value="ECO:0007669"/>
    <property type="project" value="UniProtKB-EC"/>
</dbReference>
<proteinExistence type="predicted"/>
<gene>
    <name evidence="5" type="ORF">ACFOEW_17535</name>
</gene>
<keyword evidence="1" id="KW-1133">Transmembrane helix</keyword>
<feature type="domain" description="GGDEF" evidence="4">
    <location>
        <begin position="386"/>
        <end position="519"/>
    </location>
</feature>
<dbReference type="NCBIfam" id="TIGR00254">
    <property type="entry name" value="GGDEF"/>
    <property type="match status" value="1"/>
</dbReference>
<dbReference type="PANTHER" id="PTHR46663">
    <property type="entry name" value="DIGUANYLATE CYCLASE DGCT-RELATED"/>
    <property type="match status" value="1"/>
</dbReference>
<keyword evidence="5" id="KW-0808">Transferase</keyword>
<dbReference type="PROSITE" id="PS50112">
    <property type="entry name" value="PAS"/>
    <property type="match status" value="1"/>
</dbReference>
<evidence type="ECO:0000313" key="5">
    <source>
        <dbReference type="EMBL" id="MFC3203611.1"/>
    </source>
</evidence>
<dbReference type="SUPFAM" id="SSF55785">
    <property type="entry name" value="PYP-like sensor domain (PAS domain)"/>
    <property type="match status" value="2"/>
</dbReference>
<accession>A0ABV7K0P7</accession>
<evidence type="ECO:0000259" key="3">
    <source>
        <dbReference type="PROSITE" id="PS50113"/>
    </source>
</evidence>
<dbReference type="PROSITE" id="PS50887">
    <property type="entry name" value="GGDEF"/>
    <property type="match status" value="1"/>
</dbReference>
<dbReference type="SMART" id="SM00267">
    <property type="entry name" value="GGDEF"/>
    <property type="match status" value="1"/>
</dbReference>
<keyword evidence="6" id="KW-1185">Reference proteome</keyword>
<dbReference type="SMART" id="SM00086">
    <property type="entry name" value="PAC"/>
    <property type="match status" value="2"/>
</dbReference>
<evidence type="ECO:0000259" key="4">
    <source>
        <dbReference type="PROSITE" id="PS50887"/>
    </source>
</evidence>
<keyword evidence="1" id="KW-0812">Transmembrane</keyword>
<dbReference type="Pfam" id="PF13426">
    <property type="entry name" value="PAS_9"/>
    <property type="match status" value="1"/>
</dbReference>